<gene>
    <name evidence="1" type="ORF">Ctob_001508</name>
</gene>
<dbReference type="OrthoDB" id="2139606at2759"/>
<proteinExistence type="predicted"/>
<reference evidence="2" key="1">
    <citation type="journal article" date="2015" name="PLoS Genet.">
        <title>Genome Sequence and Transcriptome Analyses of Chrysochromulina tobin: Metabolic Tools for Enhanced Algal Fitness in the Prominent Order Prymnesiales (Haptophyceae).</title>
        <authorList>
            <person name="Hovde B.T."/>
            <person name="Deodato C.R."/>
            <person name="Hunsperger H.M."/>
            <person name="Ryken S.A."/>
            <person name="Yost W."/>
            <person name="Jha R.K."/>
            <person name="Patterson J."/>
            <person name="Monnat R.J. Jr."/>
            <person name="Barlow S.B."/>
            <person name="Starkenburg S.R."/>
            <person name="Cattolico R.A."/>
        </authorList>
    </citation>
    <scope>NUCLEOTIDE SEQUENCE</scope>
    <source>
        <strain evidence="2">CCMP291</strain>
    </source>
</reference>
<accession>A0A0M0JDK1</accession>
<organism evidence="1 2">
    <name type="scientific">Chrysochromulina tobinii</name>
    <dbReference type="NCBI Taxonomy" id="1460289"/>
    <lineage>
        <taxon>Eukaryota</taxon>
        <taxon>Haptista</taxon>
        <taxon>Haptophyta</taxon>
        <taxon>Prymnesiophyceae</taxon>
        <taxon>Prymnesiales</taxon>
        <taxon>Chrysochromulinaceae</taxon>
        <taxon>Chrysochromulina</taxon>
    </lineage>
</organism>
<keyword evidence="2" id="KW-1185">Reference proteome</keyword>
<evidence type="ECO:0008006" key="3">
    <source>
        <dbReference type="Google" id="ProtNLM"/>
    </source>
</evidence>
<dbReference type="EMBL" id="JWZX01003106">
    <property type="protein sequence ID" value="KOO24308.1"/>
    <property type="molecule type" value="Genomic_DNA"/>
</dbReference>
<comment type="caution">
    <text evidence="1">The sequence shown here is derived from an EMBL/GenBank/DDBJ whole genome shotgun (WGS) entry which is preliminary data.</text>
</comment>
<evidence type="ECO:0000313" key="1">
    <source>
        <dbReference type="EMBL" id="KOO24308.1"/>
    </source>
</evidence>
<sequence length="411" mass="46095">MHDRELWPCNEVAPRVHVLGTKMPNTVAVGVLSGSSERFSRRRTVPRAAWLQTTPKTMIVRFVLRCGTMALTSLQAADRGDTLCAPVASEKNGRLRGPLLALVWWLEHALTYEPRFVCKADDDVYLHLPDLEKHLLEIPAAAAPFAWVGRILYIQLATSDINRTYTFHHFSETAMQARRKHPPELCAGLSNVSVCAGPLPFACGPFYALGTAAVLALVRNHTHRRRLDSDLAALRALPTTHGKVLDDVWLGAALWRFVGGAIPLNLFQMHPPFYSDDSSRFDAQRLSAAIVWHNRLKFVNRIRVLHALKTARGGAYHCSATLSWRVLRHHCCGSRARGRADMQYTEPGEATRATPKGLPWPIWVASSVVPSHVSRCESYNRSSRRIDLMKRHVWVKLGLELKDTFSLVEQA</sequence>
<name>A0A0M0JDK1_9EUKA</name>
<dbReference type="AlphaFoldDB" id="A0A0M0JDK1"/>
<dbReference type="Proteomes" id="UP000037460">
    <property type="component" value="Unassembled WGS sequence"/>
</dbReference>
<evidence type="ECO:0000313" key="2">
    <source>
        <dbReference type="Proteomes" id="UP000037460"/>
    </source>
</evidence>
<protein>
    <recommendedName>
        <fullName evidence="3">Hexosyltransferase</fullName>
    </recommendedName>
</protein>